<dbReference type="SUPFAM" id="SSF52540">
    <property type="entry name" value="P-loop containing nucleoside triphosphate hydrolases"/>
    <property type="match status" value="1"/>
</dbReference>
<dbReference type="PANTHER" id="PTHR11472">
    <property type="entry name" value="DNA REPAIR DEAD HELICASE RAD3/XP-D SUBFAMILY MEMBER"/>
    <property type="match status" value="1"/>
</dbReference>
<dbReference type="AlphaFoldDB" id="A0A8N4F2N7"/>
<keyword evidence="1" id="KW-0547">Nucleotide-binding</keyword>
<dbReference type="GO" id="GO:1990918">
    <property type="term" value="P:double-strand break repair involved in meiotic recombination"/>
    <property type="evidence" value="ECO:0007669"/>
    <property type="project" value="TreeGrafter"/>
</dbReference>
<proteinExistence type="predicted"/>
<evidence type="ECO:0000259" key="5">
    <source>
        <dbReference type="PROSITE" id="PS51193"/>
    </source>
</evidence>
<dbReference type="InterPro" id="IPR014013">
    <property type="entry name" value="Helic_SF1/SF2_ATP-bd_DinG/Rad3"/>
</dbReference>
<name>A0A8N4F2N7_ELAGV</name>
<keyword evidence="6" id="KW-1185">Reference proteome</keyword>
<protein>
    <submittedName>
        <fullName evidence="7">Regulator of telomere elongation helicase 1 homolog isoform X1</fullName>
    </submittedName>
</protein>
<dbReference type="PANTHER" id="PTHR11472:SF47">
    <property type="entry name" value="FANCONI ANEMIA GROUP J PROTEIN"/>
    <property type="match status" value="1"/>
</dbReference>
<dbReference type="GO" id="GO:0005634">
    <property type="term" value="C:nucleus"/>
    <property type="evidence" value="ECO:0007669"/>
    <property type="project" value="TreeGrafter"/>
</dbReference>
<evidence type="ECO:0000256" key="4">
    <source>
        <dbReference type="SAM" id="MobiDB-lite"/>
    </source>
</evidence>
<dbReference type="Gene3D" id="3.40.50.300">
    <property type="entry name" value="P-loop containing nucleotide triphosphate hydrolases"/>
    <property type="match status" value="1"/>
</dbReference>
<evidence type="ECO:0000313" key="6">
    <source>
        <dbReference type="Proteomes" id="UP000504607"/>
    </source>
</evidence>
<keyword evidence="3" id="KW-0067">ATP-binding</keyword>
<dbReference type="PROSITE" id="PS51193">
    <property type="entry name" value="HELICASE_ATP_BIND_2"/>
    <property type="match status" value="1"/>
</dbReference>
<evidence type="ECO:0000256" key="1">
    <source>
        <dbReference type="ARBA" id="ARBA00022741"/>
    </source>
</evidence>
<keyword evidence="2" id="KW-0378">Hydrolase</keyword>
<feature type="domain" description="Helicase ATP-binding" evidence="5">
    <location>
        <begin position="26"/>
        <end position="156"/>
    </location>
</feature>
<feature type="compositionally biased region" description="Polar residues" evidence="4">
    <location>
        <begin position="9"/>
        <end position="20"/>
    </location>
</feature>
<evidence type="ECO:0000256" key="2">
    <source>
        <dbReference type="ARBA" id="ARBA00022801"/>
    </source>
</evidence>
<evidence type="ECO:0000313" key="7">
    <source>
        <dbReference type="RefSeq" id="XP_029123458.1"/>
    </source>
</evidence>
<sequence>MTAAMDPKTPSQSPNPSSKHNVYHIGGVPVEFPHRPYGSQLAFMGRVISTLDRARWQGHCHALLESPTGTGKSLALLCFSVAWQQHQRSILLATLTQPTPDPLLHGGGFIPEPTMPSRNSEQLRALGLRRDCSHLKFSMPCEYCLEFCNCQNNCTV</sequence>
<gene>
    <name evidence="7" type="primary">LOC109506467</name>
</gene>
<keyword evidence="7" id="KW-0347">Helicase</keyword>
<accession>A0A8N4F2N7</accession>
<feature type="region of interest" description="Disordered" evidence="4">
    <location>
        <begin position="1"/>
        <end position="22"/>
    </location>
</feature>
<dbReference type="InterPro" id="IPR045028">
    <property type="entry name" value="DinG/Rad3-like"/>
</dbReference>
<dbReference type="OrthoDB" id="19182at2759"/>
<dbReference type="GO" id="GO:0006289">
    <property type="term" value="P:nucleotide-excision repair"/>
    <property type="evidence" value="ECO:0007669"/>
    <property type="project" value="TreeGrafter"/>
</dbReference>
<dbReference type="GO" id="GO:0005524">
    <property type="term" value="F:ATP binding"/>
    <property type="evidence" value="ECO:0007669"/>
    <property type="project" value="UniProtKB-KW"/>
</dbReference>
<dbReference type="Proteomes" id="UP000504607">
    <property type="component" value="Chromosome 12"/>
</dbReference>
<dbReference type="RefSeq" id="XP_029123458.1">
    <property type="nucleotide sequence ID" value="XM_029267625.1"/>
</dbReference>
<dbReference type="InterPro" id="IPR027417">
    <property type="entry name" value="P-loop_NTPase"/>
</dbReference>
<organism evidence="6 7">
    <name type="scientific">Elaeis guineensis var. tenera</name>
    <name type="common">Oil palm</name>
    <dbReference type="NCBI Taxonomy" id="51953"/>
    <lineage>
        <taxon>Eukaryota</taxon>
        <taxon>Viridiplantae</taxon>
        <taxon>Streptophyta</taxon>
        <taxon>Embryophyta</taxon>
        <taxon>Tracheophyta</taxon>
        <taxon>Spermatophyta</taxon>
        <taxon>Magnoliopsida</taxon>
        <taxon>Liliopsida</taxon>
        <taxon>Arecaceae</taxon>
        <taxon>Arecoideae</taxon>
        <taxon>Cocoseae</taxon>
        <taxon>Elaeidinae</taxon>
        <taxon>Elaeis</taxon>
    </lineage>
</organism>
<evidence type="ECO:0000256" key="3">
    <source>
        <dbReference type="ARBA" id="ARBA00022840"/>
    </source>
</evidence>
<dbReference type="GO" id="GO:0003678">
    <property type="term" value="F:DNA helicase activity"/>
    <property type="evidence" value="ECO:0007669"/>
    <property type="project" value="TreeGrafter"/>
</dbReference>
<reference evidence="7" key="1">
    <citation type="submission" date="2025-08" db="UniProtKB">
        <authorList>
            <consortium name="RefSeq"/>
        </authorList>
    </citation>
    <scope>IDENTIFICATION</scope>
</reference>
<dbReference type="GO" id="GO:0016787">
    <property type="term" value="F:hydrolase activity"/>
    <property type="evidence" value="ECO:0007669"/>
    <property type="project" value="UniProtKB-KW"/>
</dbReference>